<feature type="transmembrane region" description="Helical" evidence="13">
    <location>
        <begin position="83"/>
        <end position="101"/>
    </location>
</feature>
<keyword evidence="8 13" id="KW-0812">Transmembrane</keyword>
<feature type="transmembrane region" description="Helical" evidence="13">
    <location>
        <begin position="6"/>
        <end position="25"/>
    </location>
</feature>
<evidence type="ECO:0000256" key="6">
    <source>
        <dbReference type="ARBA" id="ARBA00022475"/>
    </source>
</evidence>
<name>A0AAW2YSB3_9EUKA</name>
<evidence type="ECO:0000256" key="9">
    <source>
        <dbReference type="ARBA" id="ARBA00022737"/>
    </source>
</evidence>
<dbReference type="EMBL" id="JAOPGA020000597">
    <property type="protein sequence ID" value="KAL0479753.1"/>
    <property type="molecule type" value="Genomic_DNA"/>
</dbReference>
<evidence type="ECO:0000313" key="14">
    <source>
        <dbReference type="EMBL" id="KAL0479753.1"/>
    </source>
</evidence>
<organism evidence="14 15">
    <name type="scientific">Acrasis kona</name>
    <dbReference type="NCBI Taxonomy" id="1008807"/>
    <lineage>
        <taxon>Eukaryota</taxon>
        <taxon>Discoba</taxon>
        <taxon>Heterolobosea</taxon>
        <taxon>Tetramitia</taxon>
        <taxon>Eutetramitia</taxon>
        <taxon>Acrasidae</taxon>
        <taxon>Acrasis</taxon>
    </lineage>
</organism>
<keyword evidence="6" id="KW-1003">Cell membrane</keyword>
<evidence type="ECO:0000256" key="5">
    <source>
        <dbReference type="ARBA" id="ARBA00022448"/>
    </source>
</evidence>
<evidence type="ECO:0000256" key="10">
    <source>
        <dbReference type="ARBA" id="ARBA00022989"/>
    </source>
</evidence>
<comment type="similarity">
    <text evidence="3">Belongs to the SWEET sugar transporter family.</text>
</comment>
<feature type="transmembrane region" description="Helical" evidence="13">
    <location>
        <begin position="145"/>
        <end position="164"/>
    </location>
</feature>
<proteinExistence type="inferred from homology"/>
<evidence type="ECO:0000256" key="11">
    <source>
        <dbReference type="ARBA" id="ARBA00023034"/>
    </source>
</evidence>
<dbReference type="Proteomes" id="UP001431209">
    <property type="component" value="Unassembled WGS sequence"/>
</dbReference>
<keyword evidence="5" id="KW-0813">Transport</keyword>
<dbReference type="FunFam" id="1.20.1280.290:FF:000004">
    <property type="entry name" value="Sugar transporter SWEET"/>
    <property type="match status" value="1"/>
</dbReference>
<evidence type="ECO:0000256" key="12">
    <source>
        <dbReference type="ARBA" id="ARBA00023136"/>
    </source>
</evidence>
<comment type="caution">
    <text evidence="14">The sequence shown here is derived from an EMBL/GenBank/DDBJ whole genome shotgun (WGS) entry which is preliminary data.</text>
</comment>
<dbReference type="GO" id="GO:0051119">
    <property type="term" value="F:sugar transmembrane transporter activity"/>
    <property type="evidence" value="ECO:0007669"/>
    <property type="project" value="InterPro"/>
</dbReference>
<accession>A0AAW2YSB3</accession>
<keyword evidence="7" id="KW-0762">Sugar transport</keyword>
<feature type="transmembrane region" description="Helical" evidence="13">
    <location>
        <begin position="113"/>
        <end position="133"/>
    </location>
</feature>
<dbReference type="PANTHER" id="PTHR10791:SF30">
    <property type="entry name" value="SUGAR TRANSPORTER SWEET1"/>
    <property type="match status" value="1"/>
</dbReference>
<reference evidence="14 15" key="1">
    <citation type="submission" date="2024-03" db="EMBL/GenBank/DDBJ databases">
        <title>The Acrasis kona genome and developmental transcriptomes reveal deep origins of eukaryotic multicellular pathways.</title>
        <authorList>
            <person name="Sheikh S."/>
            <person name="Fu C.-J."/>
            <person name="Brown M.W."/>
            <person name="Baldauf S.L."/>
        </authorList>
    </citation>
    <scope>NUCLEOTIDE SEQUENCE [LARGE SCALE GENOMIC DNA]</scope>
    <source>
        <strain evidence="14 15">ATCC MYA-3509</strain>
    </source>
</reference>
<dbReference type="Gene3D" id="1.20.1280.290">
    <property type="match status" value="2"/>
</dbReference>
<keyword evidence="12 13" id="KW-0472">Membrane</keyword>
<keyword evidence="15" id="KW-1185">Reference proteome</keyword>
<evidence type="ECO:0000313" key="15">
    <source>
        <dbReference type="Proteomes" id="UP001431209"/>
    </source>
</evidence>
<dbReference type="InterPro" id="IPR047664">
    <property type="entry name" value="SWEET"/>
</dbReference>
<evidence type="ECO:0000256" key="7">
    <source>
        <dbReference type="ARBA" id="ARBA00022597"/>
    </source>
</evidence>
<protein>
    <recommendedName>
        <fullName evidence="4">Sugar transporter SWEET1</fullName>
    </recommendedName>
</protein>
<dbReference type="PANTHER" id="PTHR10791">
    <property type="entry name" value="RAG1-ACTIVATING PROTEIN 1"/>
    <property type="match status" value="1"/>
</dbReference>
<keyword evidence="9" id="KW-0677">Repeat</keyword>
<feature type="transmembrane region" description="Helical" evidence="13">
    <location>
        <begin position="176"/>
        <end position="197"/>
    </location>
</feature>
<dbReference type="InterPro" id="IPR004316">
    <property type="entry name" value="SWEET_rpt"/>
</dbReference>
<sequence>MSSAVTLPLAVVGAILNIFLFVSPWKTVKKVQEQYGKEVSASPLSPINAQFTQHQDSFSTFPFFCMTINCLFWVSYAFLIEDYVILICNGIGLFLSFYYHFEIHKVIDNKRNYFYKLAASFSVYLLGMIVSFLFNPETEVAASRLGFICATAAILMIGSPLSSIKYVIEKKNAESIPLLLAVAATANSLNWTLYGLVLSNPNIYVPNGVGTVLGSIQLGLKYMYRSGSPQVFSLSGNSPNKLILPA</sequence>
<evidence type="ECO:0000256" key="4">
    <source>
        <dbReference type="ARBA" id="ARBA00021741"/>
    </source>
</evidence>
<evidence type="ECO:0000256" key="8">
    <source>
        <dbReference type="ARBA" id="ARBA00022692"/>
    </source>
</evidence>
<dbReference type="GO" id="GO:0000139">
    <property type="term" value="C:Golgi membrane"/>
    <property type="evidence" value="ECO:0007669"/>
    <property type="project" value="UniProtKB-SubCell"/>
</dbReference>
<evidence type="ECO:0000256" key="1">
    <source>
        <dbReference type="ARBA" id="ARBA00004651"/>
    </source>
</evidence>
<dbReference type="AlphaFoldDB" id="A0AAW2YSB3"/>
<evidence type="ECO:0000256" key="13">
    <source>
        <dbReference type="SAM" id="Phobius"/>
    </source>
</evidence>
<dbReference type="GO" id="GO:0005886">
    <property type="term" value="C:plasma membrane"/>
    <property type="evidence" value="ECO:0007669"/>
    <property type="project" value="UniProtKB-SubCell"/>
</dbReference>
<keyword evidence="10 13" id="KW-1133">Transmembrane helix</keyword>
<evidence type="ECO:0000256" key="2">
    <source>
        <dbReference type="ARBA" id="ARBA00004653"/>
    </source>
</evidence>
<dbReference type="Pfam" id="PF03083">
    <property type="entry name" value="MtN3_slv"/>
    <property type="match status" value="2"/>
</dbReference>
<gene>
    <name evidence="14" type="ORF">AKO1_007547</name>
</gene>
<evidence type="ECO:0000256" key="3">
    <source>
        <dbReference type="ARBA" id="ARBA00007809"/>
    </source>
</evidence>
<keyword evidence="11" id="KW-0333">Golgi apparatus</keyword>
<comment type="subcellular location">
    <subcellularLocation>
        <location evidence="1">Cell membrane</location>
        <topology evidence="1">Multi-pass membrane protein</topology>
    </subcellularLocation>
    <subcellularLocation>
        <location evidence="2">Golgi apparatus membrane</location>
        <topology evidence="2">Multi-pass membrane protein</topology>
    </subcellularLocation>
</comment>
<feature type="transmembrane region" description="Helical" evidence="13">
    <location>
        <begin position="58"/>
        <end position="77"/>
    </location>
</feature>